<evidence type="ECO:0000256" key="1">
    <source>
        <dbReference type="SAM" id="Coils"/>
    </source>
</evidence>
<keyword evidence="4" id="KW-1185">Reference proteome</keyword>
<reference evidence="3 4" key="1">
    <citation type="submission" date="2024-02" db="EMBL/GenBank/DDBJ databases">
        <title>De novo assembly and annotation of 12 fungi associated with fruit tree decline syndrome in Ontario, Canada.</title>
        <authorList>
            <person name="Sulman M."/>
            <person name="Ellouze W."/>
            <person name="Ilyukhin E."/>
        </authorList>
    </citation>
    <scope>NUCLEOTIDE SEQUENCE [LARGE SCALE GENOMIC DNA]</scope>
    <source>
        <strain evidence="3 4">M42-189</strain>
    </source>
</reference>
<name>A0ABR3R080_9PLEO</name>
<feature type="coiled-coil region" evidence="1">
    <location>
        <begin position="431"/>
        <end position="506"/>
    </location>
</feature>
<dbReference type="Proteomes" id="UP001521785">
    <property type="component" value="Unassembled WGS sequence"/>
</dbReference>
<evidence type="ECO:0000313" key="3">
    <source>
        <dbReference type="EMBL" id="KAL1597820.1"/>
    </source>
</evidence>
<keyword evidence="1" id="KW-0175">Coiled coil</keyword>
<dbReference type="EMBL" id="JAKJXO020000012">
    <property type="protein sequence ID" value="KAL1597820.1"/>
    <property type="molecule type" value="Genomic_DNA"/>
</dbReference>
<sequence length="514" mass="58067">MPQTDMWAWLHSIPQRYPSSLDYSLSSPEQRRLEYTTFSELQERALNEVKSAYEALPHHLDVRFEEIDQNTLASFPEKADIATYRLVLGLSEHGYKGAYKPVYAYISKKNQVHQMLLRFGTKHLKPRDFDSVNWEQPFDAIYDAFGQSERAGDKISTLAAYYFLAAGHISEITTRTGGFLQNFIKLCSKMHVSSPTSQIEGNMNDGENSAQDLLLPLQHEKPHLKAQPNEEDLQNKPDTPDLKLIAVNYEVDNKGGQSTINPAGDYTSHVSSPTVWDGSDRSAARQPPSIHDTSFLEDACADRQKSQLKLQNPVEATVPATSDSKILSIDDLAAFVLQFKELKAENALLQQQQKDEATELRALLDRSKQDAKQAYKQAQDLQEKCLDNEVEMKKLGKQLAESLTQSAAKCKKLTYELGQEQWKARLAQHARDTMQTQLNAAQADKNDLERRLAKAEQDITSKEKLAATEAKLEALQAENQGMKSRIVSLNGEVEEEKNKFNDYKRKIRNLAMGT</sequence>
<evidence type="ECO:0000256" key="2">
    <source>
        <dbReference type="SAM" id="MobiDB-lite"/>
    </source>
</evidence>
<feature type="region of interest" description="Disordered" evidence="2">
    <location>
        <begin position="256"/>
        <end position="288"/>
    </location>
</feature>
<comment type="caution">
    <text evidence="3">The sequence shown here is derived from an EMBL/GenBank/DDBJ whole genome shotgun (WGS) entry which is preliminary data.</text>
</comment>
<evidence type="ECO:0000313" key="4">
    <source>
        <dbReference type="Proteomes" id="UP001521785"/>
    </source>
</evidence>
<organism evidence="3 4">
    <name type="scientific">Paraconiothyrium brasiliense</name>
    <dbReference type="NCBI Taxonomy" id="300254"/>
    <lineage>
        <taxon>Eukaryota</taxon>
        <taxon>Fungi</taxon>
        <taxon>Dikarya</taxon>
        <taxon>Ascomycota</taxon>
        <taxon>Pezizomycotina</taxon>
        <taxon>Dothideomycetes</taxon>
        <taxon>Pleosporomycetidae</taxon>
        <taxon>Pleosporales</taxon>
        <taxon>Massarineae</taxon>
        <taxon>Didymosphaeriaceae</taxon>
        <taxon>Paraconiothyrium</taxon>
    </lineage>
</organism>
<gene>
    <name evidence="3" type="ORF">SLS60_008307</name>
</gene>
<protein>
    <submittedName>
        <fullName evidence="3">Uncharacterized protein</fullName>
    </submittedName>
</protein>
<feature type="coiled-coil region" evidence="1">
    <location>
        <begin position="332"/>
        <end position="398"/>
    </location>
</feature>
<accession>A0ABR3R080</accession>
<proteinExistence type="predicted"/>